<evidence type="ECO:0000259" key="3">
    <source>
        <dbReference type="SMART" id="SM00822"/>
    </source>
</evidence>
<sequence>MKPLVDLENHVVIVTGAGQGIGAAHARTLAGLGASVVVTDLAAEPAGKVAAEIDGDAIGLALDVTSPGNWAEVVGTAADRYGRIDGLVNNAGAYGLASIMDTTEEVLDLHLRVNVHGALYGMQAVQPSMRSDGGAIVNISSIAGLTGHATAAAYAASKWAVLGLTHSAALDLGTDGIRVNAVCPGAVDTAMISEATRSGGGAVADIPIPRPARPEEISNMVAFLLSSAAGYCTGQHFVVDGGQAA</sequence>
<accession>A0ABP4GIM8</accession>
<evidence type="ECO:0000313" key="5">
    <source>
        <dbReference type="Proteomes" id="UP001500653"/>
    </source>
</evidence>
<dbReference type="EMBL" id="BAAALN010000002">
    <property type="protein sequence ID" value="GAA1226398.1"/>
    <property type="molecule type" value="Genomic_DNA"/>
</dbReference>
<dbReference type="RefSeq" id="WP_253864907.1">
    <property type="nucleotide sequence ID" value="NZ_BAAALN010000002.1"/>
</dbReference>
<gene>
    <name evidence="4" type="ORF">GCM10009676_05500</name>
</gene>
<dbReference type="PROSITE" id="PS00061">
    <property type="entry name" value="ADH_SHORT"/>
    <property type="match status" value="1"/>
</dbReference>
<dbReference type="InterPro" id="IPR036291">
    <property type="entry name" value="NAD(P)-bd_dom_sf"/>
</dbReference>
<reference evidence="5" key="1">
    <citation type="journal article" date="2019" name="Int. J. Syst. Evol. Microbiol.">
        <title>The Global Catalogue of Microorganisms (GCM) 10K type strain sequencing project: providing services to taxonomists for standard genome sequencing and annotation.</title>
        <authorList>
            <consortium name="The Broad Institute Genomics Platform"/>
            <consortium name="The Broad Institute Genome Sequencing Center for Infectious Disease"/>
            <person name="Wu L."/>
            <person name="Ma J."/>
        </authorList>
    </citation>
    <scope>NUCLEOTIDE SEQUENCE [LARGE SCALE GENOMIC DNA]</scope>
    <source>
        <strain evidence="5">JCM 13023</strain>
    </source>
</reference>
<dbReference type="InterPro" id="IPR057326">
    <property type="entry name" value="KR_dom"/>
</dbReference>
<dbReference type="Pfam" id="PF13561">
    <property type="entry name" value="adh_short_C2"/>
    <property type="match status" value="1"/>
</dbReference>
<evidence type="ECO:0000256" key="2">
    <source>
        <dbReference type="ARBA" id="ARBA00023002"/>
    </source>
</evidence>
<dbReference type="InterPro" id="IPR002347">
    <property type="entry name" value="SDR_fam"/>
</dbReference>
<keyword evidence="2" id="KW-0560">Oxidoreductase</keyword>
<evidence type="ECO:0000313" key="4">
    <source>
        <dbReference type="EMBL" id="GAA1226398.1"/>
    </source>
</evidence>
<name>A0ABP4GIM8_9PSEU</name>
<comment type="caution">
    <text evidence="4">The sequence shown here is derived from an EMBL/GenBank/DDBJ whole genome shotgun (WGS) entry which is preliminary data.</text>
</comment>
<dbReference type="NCBIfam" id="NF005559">
    <property type="entry name" value="PRK07231.1"/>
    <property type="match status" value="1"/>
</dbReference>
<comment type="similarity">
    <text evidence="1">Belongs to the short-chain dehydrogenases/reductases (SDR) family.</text>
</comment>
<dbReference type="Proteomes" id="UP001500653">
    <property type="component" value="Unassembled WGS sequence"/>
</dbReference>
<dbReference type="InterPro" id="IPR020904">
    <property type="entry name" value="Sc_DH/Rdtase_CS"/>
</dbReference>
<dbReference type="SMART" id="SM00822">
    <property type="entry name" value="PKS_KR"/>
    <property type="match status" value="1"/>
</dbReference>
<dbReference type="Gene3D" id="3.40.50.720">
    <property type="entry name" value="NAD(P)-binding Rossmann-like Domain"/>
    <property type="match status" value="1"/>
</dbReference>
<dbReference type="SUPFAM" id="SSF51735">
    <property type="entry name" value="NAD(P)-binding Rossmann-fold domains"/>
    <property type="match status" value="1"/>
</dbReference>
<dbReference type="PANTHER" id="PTHR42760:SF133">
    <property type="entry name" value="3-OXOACYL-[ACYL-CARRIER-PROTEIN] REDUCTASE"/>
    <property type="match status" value="1"/>
</dbReference>
<keyword evidence="5" id="KW-1185">Reference proteome</keyword>
<feature type="domain" description="Ketoreductase" evidence="3">
    <location>
        <begin position="10"/>
        <end position="185"/>
    </location>
</feature>
<dbReference type="PRINTS" id="PR00081">
    <property type="entry name" value="GDHRDH"/>
</dbReference>
<proteinExistence type="inferred from homology"/>
<organism evidence="4 5">
    <name type="scientific">Prauserella halophila</name>
    <dbReference type="NCBI Taxonomy" id="185641"/>
    <lineage>
        <taxon>Bacteria</taxon>
        <taxon>Bacillati</taxon>
        <taxon>Actinomycetota</taxon>
        <taxon>Actinomycetes</taxon>
        <taxon>Pseudonocardiales</taxon>
        <taxon>Pseudonocardiaceae</taxon>
        <taxon>Prauserella</taxon>
    </lineage>
</organism>
<dbReference type="CDD" id="cd05233">
    <property type="entry name" value="SDR_c"/>
    <property type="match status" value="1"/>
</dbReference>
<dbReference type="PRINTS" id="PR00080">
    <property type="entry name" value="SDRFAMILY"/>
</dbReference>
<evidence type="ECO:0000256" key="1">
    <source>
        <dbReference type="ARBA" id="ARBA00006484"/>
    </source>
</evidence>
<protein>
    <submittedName>
        <fullName evidence="4">Glucose 1-dehydrogenase</fullName>
    </submittedName>
</protein>
<dbReference type="PANTHER" id="PTHR42760">
    <property type="entry name" value="SHORT-CHAIN DEHYDROGENASES/REDUCTASES FAMILY MEMBER"/>
    <property type="match status" value="1"/>
</dbReference>